<dbReference type="Gene3D" id="3.30.70.100">
    <property type="match status" value="2"/>
</dbReference>
<dbReference type="SUPFAM" id="SSF54909">
    <property type="entry name" value="Dimeric alpha+beta barrel"/>
    <property type="match status" value="1"/>
</dbReference>
<keyword evidence="2" id="KW-1185">Reference proteome</keyword>
<gene>
    <name evidence="1" type="ORF">AB0D65_27810</name>
</gene>
<comment type="caution">
    <text evidence="1">The sequence shown here is derived from an EMBL/GenBank/DDBJ whole genome shotgun (WGS) entry which is preliminary data.</text>
</comment>
<sequence length="221" mass="23610">MPLASDARPVIDRPNVSIAVVEEVVTGDARRQRSAAAAVVAHWESAPWPAGLVSQSLFTSTDGDSLLTYAQWSSAEALEEAGSATRPDWRALGVEPGAPTAYELYRVVRPTVLPDPPPLPQCYPAAVFAMDSRDAARKWVDGLLDNEEQNEGQDRAYPGALAANFHIAADGTGIFLLSEWVSEAEAVAHIEEVIVPLLEYMGQGEAGAGARYSFHASVHAS</sequence>
<evidence type="ECO:0008006" key="3">
    <source>
        <dbReference type="Google" id="ProtNLM"/>
    </source>
</evidence>
<dbReference type="EMBL" id="JBEZLS010000023">
    <property type="protein sequence ID" value="MEU9354686.1"/>
    <property type="molecule type" value="Genomic_DNA"/>
</dbReference>
<name>A0ABV3EC14_9ACTN</name>
<dbReference type="RefSeq" id="WP_359986401.1">
    <property type="nucleotide sequence ID" value="NZ_JBEZLS010000023.1"/>
</dbReference>
<evidence type="ECO:0000313" key="1">
    <source>
        <dbReference type="EMBL" id="MEU9354686.1"/>
    </source>
</evidence>
<evidence type="ECO:0000313" key="2">
    <source>
        <dbReference type="Proteomes" id="UP001551582"/>
    </source>
</evidence>
<protein>
    <recommendedName>
        <fullName evidence="3">ABM domain-containing protein</fullName>
    </recommendedName>
</protein>
<proteinExistence type="predicted"/>
<dbReference type="Proteomes" id="UP001551582">
    <property type="component" value="Unassembled WGS sequence"/>
</dbReference>
<dbReference type="InterPro" id="IPR011008">
    <property type="entry name" value="Dimeric_a/b-barrel"/>
</dbReference>
<accession>A0ABV3EC14</accession>
<organism evidence="1 2">
    <name type="scientific">Streptomyces griseoloalbus</name>
    <dbReference type="NCBI Taxonomy" id="67303"/>
    <lineage>
        <taxon>Bacteria</taxon>
        <taxon>Bacillati</taxon>
        <taxon>Actinomycetota</taxon>
        <taxon>Actinomycetes</taxon>
        <taxon>Kitasatosporales</taxon>
        <taxon>Streptomycetaceae</taxon>
        <taxon>Streptomyces</taxon>
    </lineage>
</organism>
<reference evidence="1 2" key="1">
    <citation type="submission" date="2024-06" db="EMBL/GenBank/DDBJ databases">
        <title>The Natural Products Discovery Center: Release of the First 8490 Sequenced Strains for Exploring Actinobacteria Biosynthetic Diversity.</title>
        <authorList>
            <person name="Kalkreuter E."/>
            <person name="Kautsar S.A."/>
            <person name="Yang D."/>
            <person name="Bader C.D."/>
            <person name="Teijaro C.N."/>
            <person name="Fluegel L."/>
            <person name="Davis C.M."/>
            <person name="Simpson J.R."/>
            <person name="Lauterbach L."/>
            <person name="Steele A.D."/>
            <person name="Gui C."/>
            <person name="Meng S."/>
            <person name="Li G."/>
            <person name="Viehrig K."/>
            <person name="Ye F."/>
            <person name="Su P."/>
            <person name="Kiefer A.F."/>
            <person name="Nichols A."/>
            <person name="Cepeda A.J."/>
            <person name="Yan W."/>
            <person name="Fan B."/>
            <person name="Jiang Y."/>
            <person name="Adhikari A."/>
            <person name="Zheng C.-J."/>
            <person name="Schuster L."/>
            <person name="Cowan T.M."/>
            <person name="Smanski M.J."/>
            <person name="Chevrette M.G."/>
            <person name="De Carvalho L.P.S."/>
            <person name="Shen B."/>
        </authorList>
    </citation>
    <scope>NUCLEOTIDE SEQUENCE [LARGE SCALE GENOMIC DNA]</scope>
    <source>
        <strain evidence="1 2">NPDC048274</strain>
    </source>
</reference>